<organism evidence="9 10">
    <name type="scientific">Mycena sanguinolenta</name>
    <dbReference type="NCBI Taxonomy" id="230812"/>
    <lineage>
        <taxon>Eukaryota</taxon>
        <taxon>Fungi</taxon>
        <taxon>Dikarya</taxon>
        <taxon>Basidiomycota</taxon>
        <taxon>Agaricomycotina</taxon>
        <taxon>Agaricomycetes</taxon>
        <taxon>Agaricomycetidae</taxon>
        <taxon>Agaricales</taxon>
        <taxon>Marasmiineae</taxon>
        <taxon>Mycenaceae</taxon>
        <taxon>Mycena</taxon>
    </lineage>
</organism>
<comment type="caution">
    <text evidence="9">The sequence shown here is derived from an EMBL/GenBank/DDBJ whole genome shotgun (WGS) entry which is preliminary data.</text>
</comment>
<dbReference type="Pfam" id="PF05199">
    <property type="entry name" value="GMC_oxred_C"/>
    <property type="match status" value="1"/>
</dbReference>
<dbReference type="AlphaFoldDB" id="A0A8H7DID2"/>
<dbReference type="SUPFAM" id="SSF54373">
    <property type="entry name" value="FAD-linked reductases, C-terminal domain"/>
    <property type="match status" value="1"/>
</dbReference>
<name>A0A8H7DID2_9AGAR</name>
<feature type="signal peptide" evidence="7">
    <location>
        <begin position="1"/>
        <end position="20"/>
    </location>
</feature>
<evidence type="ECO:0000259" key="8">
    <source>
        <dbReference type="PROSITE" id="PS00624"/>
    </source>
</evidence>
<dbReference type="PIRSF" id="PIRSF000137">
    <property type="entry name" value="Alcohol_oxidase"/>
    <property type="match status" value="1"/>
</dbReference>
<evidence type="ECO:0000256" key="6">
    <source>
        <dbReference type="PIRSR" id="PIRSR000137-2"/>
    </source>
</evidence>
<accession>A0A8H7DID2</accession>
<evidence type="ECO:0000256" key="2">
    <source>
        <dbReference type="ARBA" id="ARBA00010790"/>
    </source>
</evidence>
<feature type="chain" id="PRO_5034671299" evidence="7">
    <location>
        <begin position="21"/>
        <end position="598"/>
    </location>
</feature>
<feature type="binding site" evidence="6">
    <location>
        <position position="268"/>
    </location>
    <ligand>
        <name>FAD</name>
        <dbReference type="ChEBI" id="CHEBI:57692"/>
    </ligand>
</feature>
<dbReference type="Proteomes" id="UP000623467">
    <property type="component" value="Unassembled WGS sequence"/>
</dbReference>
<protein>
    <submittedName>
        <fullName evidence="9">Aryl-alcohol oxidase</fullName>
    </submittedName>
</protein>
<dbReference type="EMBL" id="JACAZH010000001">
    <property type="protein sequence ID" value="KAF7376524.1"/>
    <property type="molecule type" value="Genomic_DNA"/>
</dbReference>
<evidence type="ECO:0000313" key="9">
    <source>
        <dbReference type="EMBL" id="KAF7376524.1"/>
    </source>
</evidence>
<dbReference type="InterPro" id="IPR012132">
    <property type="entry name" value="GMC_OxRdtase"/>
</dbReference>
<sequence>MSGPQLTMILLSSILILALGTTLCSSTILDNVADLNKLNLKFDFIVVGGGTAGAVVGNRLSENPNNSVLVLEAGISDAGILDIAVPFYSLRVTPNTAVDWNYSTTAQVGLNGRSIAYPRGFVLGGSSSVNDMIYTRGSKEDYDRWANITGDDGWSWDQLIPYMRKNERFTPPSNETTEKFNPAVHGFNGINTVSLQGFPNIIDSRVIQTTTELAEFPFNLDMNSGYPLGIGWQQQTVKNGSRSSSATSYFAPQFISRPNLQVLLHARVTRVLQTNSNNTFRTVEFVQDLAGEKFTLTAEKEVILSAGSIGTPNILLHSGIGNSTTLSSLGINAVHDLPSVGQNLTDHPLISISFLVNSSGTWEDAERNATLAAEQLAQWNATKTGPLIDSIVPQLGWFRIPDNSSIFGQVPDPSAGPNTPHYELIFISGLFGVLPPTGNFMGVVPAVVSPTSRGSVTLESNDTLSNPLIDPNLLSSDYDLFVMREAIKSALRFATPPAWQNFVISPFNVNSTYTDGELDNFIRENAGTIFHPSGTAKMSPKDAAWGVVDPDLSVKGLSGLRAVDLSIAPLIPAAHTQAAAYIIGERGSDLIKEAWGQI</sequence>
<reference evidence="9" key="1">
    <citation type="submission" date="2020-05" db="EMBL/GenBank/DDBJ databases">
        <title>Mycena genomes resolve the evolution of fungal bioluminescence.</title>
        <authorList>
            <person name="Tsai I.J."/>
        </authorList>
    </citation>
    <scope>NUCLEOTIDE SEQUENCE</scope>
    <source>
        <strain evidence="9">160909Yilan</strain>
    </source>
</reference>
<dbReference type="GO" id="GO:0016614">
    <property type="term" value="F:oxidoreductase activity, acting on CH-OH group of donors"/>
    <property type="evidence" value="ECO:0007669"/>
    <property type="project" value="InterPro"/>
</dbReference>
<dbReference type="InterPro" id="IPR000172">
    <property type="entry name" value="GMC_OxRdtase_N"/>
</dbReference>
<keyword evidence="7" id="KW-0732">Signal</keyword>
<evidence type="ECO:0000313" key="10">
    <source>
        <dbReference type="Proteomes" id="UP000623467"/>
    </source>
</evidence>
<evidence type="ECO:0000256" key="7">
    <source>
        <dbReference type="SAM" id="SignalP"/>
    </source>
</evidence>
<dbReference type="GO" id="GO:0050660">
    <property type="term" value="F:flavin adenine dinucleotide binding"/>
    <property type="evidence" value="ECO:0007669"/>
    <property type="project" value="InterPro"/>
</dbReference>
<feature type="active site" description="Proton donor" evidence="5">
    <location>
        <position position="531"/>
    </location>
</feature>
<dbReference type="Pfam" id="PF00732">
    <property type="entry name" value="GMC_oxred_N"/>
    <property type="match status" value="1"/>
</dbReference>
<keyword evidence="4 6" id="KW-0274">FAD</keyword>
<gene>
    <name evidence="9" type="ORF">MSAN_00068400</name>
</gene>
<evidence type="ECO:0000256" key="4">
    <source>
        <dbReference type="ARBA" id="ARBA00022827"/>
    </source>
</evidence>
<feature type="domain" description="Glucose-methanol-choline oxidoreductase N-terminal" evidence="8">
    <location>
        <begin position="307"/>
        <end position="321"/>
    </location>
</feature>
<dbReference type="PANTHER" id="PTHR11552:SF147">
    <property type="entry name" value="CHOLINE DEHYDROGENASE, MITOCHONDRIAL"/>
    <property type="match status" value="1"/>
</dbReference>
<dbReference type="Gene3D" id="3.50.50.60">
    <property type="entry name" value="FAD/NAD(P)-binding domain"/>
    <property type="match status" value="1"/>
</dbReference>
<dbReference type="Gene3D" id="3.30.560.10">
    <property type="entry name" value="Glucose Oxidase, domain 3"/>
    <property type="match status" value="1"/>
</dbReference>
<comment type="similarity">
    <text evidence="2">Belongs to the GMC oxidoreductase family.</text>
</comment>
<dbReference type="PROSITE" id="PS00624">
    <property type="entry name" value="GMC_OXRED_2"/>
    <property type="match status" value="1"/>
</dbReference>
<feature type="binding site" evidence="6">
    <location>
        <position position="122"/>
    </location>
    <ligand>
        <name>FAD</name>
        <dbReference type="ChEBI" id="CHEBI:57692"/>
    </ligand>
</feature>
<keyword evidence="3" id="KW-0285">Flavoprotein</keyword>
<keyword evidence="10" id="KW-1185">Reference proteome</keyword>
<dbReference type="OrthoDB" id="269227at2759"/>
<proteinExistence type="inferred from homology"/>
<dbReference type="PANTHER" id="PTHR11552">
    <property type="entry name" value="GLUCOSE-METHANOL-CHOLINE GMC OXIDOREDUCTASE"/>
    <property type="match status" value="1"/>
</dbReference>
<dbReference type="InterPro" id="IPR007867">
    <property type="entry name" value="GMC_OxRtase_C"/>
</dbReference>
<evidence type="ECO:0000256" key="3">
    <source>
        <dbReference type="ARBA" id="ARBA00022630"/>
    </source>
</evidence>
<evidence type="ECO:0000256" key="1">
    <source>
        <dbReference type="ARBA" id="ARBA00001974"/>
    </source>
</evidence>
<dbReference type="InterPro" id="IPR036188">
    <property type="entry name" value="FAD/NAD-bd_sf"/>
</dbReference>
<feature type="active site" description="Proton acceptor" evidence="5">
    <location>
        <position position="575"/>
    </location>
</feature>
<evidence type="ECO:0000256" key="5">
    <source>
        <dbReference type="PIRSR" id="PIRSR000137-1"/>
    </source>
</evidence>
<dbReference type="SUPFAM" id="SSF51905">
    <property type="entry name" value="FAD/NAD(P)-binding domain"/>
    <property type="match status" value="1"/>
</dbReference>
<comment type="cofactor">
    <cofactor evidence="1 6">
        <name>FAD</name>
        <dbReference type="ChEBI" id="CHEBI:57692"/>
    </cofactor>
</comment>